<keyword evidence="2" id="KW-1185">Reference proteome</keyword>
<dbReference type="InParanoid" id="A0A0H2S108"/>
<gene>
    <name evidence="1" type="ORF">SCHPADRAFT_995900</name>
</gene>
<dbReference type="InterPro" id="IPR032675">
    <property type="entry name" value="LRR_dom_sf"/>
</dbReference>
<dbReference type="Gene3D" id="3.80.10.10">
    <property type="entry name" value="Ribonuclease Inhibitor"/>
    <property type="match status" value="1"/>
</dbReference>
<accession>A0A0H2S108</accession>
<reference evidence="1 2" key="1">
    <citation type="submission" date="2015-04" db="EMBL/GenBank/DDBJ databases">
        <title>Complete genome sequence of Schizopora paradoxa KUC8140, a cosmopolitan wood degrader in East Asia.</title>
        <authorList>
            <consortium name="DOE Joint Genome Institute"/>
            <person name="Min B."/>
            <person name="Park H."/>
            <person name="Jang Y."/>
            <person name="Kim J.-J."/>
            <person name="Kim K.H."/>
            <person name="Pangilinan J."/>
            <person name="Lipzen A."/>
            <person name="Riley R."/>
            <person name="Grigoriev I.V."/>
            <person name="Spatafora J.W."/>
            <person name="Choi I.-G."/>
        </authorList>
    </citation>
    <scope>NUCLEOTIDE SEQUENCE [LARGE SCALE GENOMIC DNA]</scope>
    <source>
        <strain evidence="1 2">KUC8140</strain>
    </source>
</reference>
<dbReference type="SUPFAM" id="SSF52047">
    <property type="entry name" value="RNI-like"/>
    <property type="match status" value="1"/>
</dbReference>
<dbReference type="OrthoDB" id="2269034at2759"/>
<dbReference type="STRING" id="27342.A0A0H2S108"/>
<organism evidence="1 2">
    <name type="scientific">Schizopora paradoxa</name>
    <dbReference type="NCBI Taxonomy" id="27342"/>
    <lineage>
        <taxon>Eukaryota</taxon>
        <taxon>Fungi</taxon>
        <taxon>Dikarya</taxon>
        <taxon>Basidiomycota</taxon>
        <taxon>Agaricomycotina</taxon>
        <taxon>Agaricomycetes</taxon>
        <taxon>Hymenochaetales</taxon>
        <taxon>Schizoporaceae</taxon>
        <taxon>Schizopora</taxon>
    </lineage>
</organism>
<proteinExistence type="predicted"/>
<dbReference type="AlphaFoldDB" id="A0A0H2S108"/>
<evidence type="ECO:0000313" key="2">
    <source>
        <dbReference type="Proteomes" id="UP000053477"/>
    </source>
</evidence>
<evidence type="ECO:0000313" key="1">
    <source>
        <dbReference type="EMBL" id="KLO15418.1"/>
    </source>
</evidence>
<sequence>MKYDLADLDCILFEVRKLKENGGNLSVEEAWNDFAFNEDTPLDVKCNRLSRMKSVVETLSSITKSLESHVERATAKIVPEARVTGFASLPDELLARIFDLYYQDYLVEFYPESCYETNPPPRIVLPKVCKRFRRLAHRLPALWEIVRLNDNVDDVKFLKTKCQSPRVYININLETEVNEVRSFLDATHRHNRWKELNLEFEDDEWAVRIFKMLDPNAKNASFDFSSLTSLSISSRGCDADEDFVPSFFPAECCEAFNKWQMHSLTSLSLTNIIPDSNLSLGDLQEASITLGNPHGMLFEGTYEWDMGGLGQFILSLNSLHSLTMKFDGADTANVEEDLVEVGCFRQLSKLTSLSVIVSGKTEPLVLKQFMEMVGMPKLRRLDLDIHWTRPDEPARYIDALLKATPGTIRTLPFVQEASIRIQHSGGMQYSGATMFRALPRLSTLSLATPGFKLPYFIVYKEEFGCFEDLHTLRLDSCKEHRPLHLVNSLPYKVDQAFVPLDKLQTLELVGCCGLMGARDELQTKLGNMLVWKI</sequence>
<dbReference type="EMBL" id="KQ085930">
    <property type="protein sequence ID" value="KLO15418.1"/>
    <property type="molecule type" value="Genomic_DNA"/>
</dbReference>
<evidence type="ECO:0008006" key="3">
    <source>
        <dbReference type="Google" id="ProtNLM"/>
    </source>
</evidence>
<dbReference type="Gene3D" id="1.20.1280.50">
    <property type="match status" value="1"/>
</dbReference>
<protein>
    <recommendedName>
        <fullName evidence="3">F-box domain-containing protein</fullName>
    </recommendedName>
</protein>
<dbReference type="Proteomes" id="UP000053477">
    <property type="component" value="Unassembled WGS sequence"/>
</dbReference>
<name>A0A0H2S108_9AGAM</name>